<feature type="compositionally biased region" description="Acidic residues" evidence="1">
    <location>
        <begin position="59"/>
        <end position="69"/>
    </location>
</feature>
<accession>A0A914YY53</accession>
<sequence>MNHEIAAPRADKNVENVANEKDANPPPSVSRDDKKGNGEISVQKIDEDQKKPSDAIKDVEEEDDDDDGW</sequence>
<keyword evidence="2" id="KW-1185">Reference proteome</keyword>
<protein>
    <submittedName>
        <fullName evidence="3">Uncharacterized protein</fullName>
    </submittedName>
</protein>
<evidence type="ECO:0000256" key="1">
    <source>
        <dbReference type="SAM" id="MobiDB-lite"/>
    </source>
</evidence>
<feature type="compositionally biased region" description="Basic and acidic residues" evidence="1">
    <location>
        <begin position="44"/>
        <end position="58"/>
    </location>
</feature>
<proteinExistence type="predicted"/>
<dbReference type="WBParaSite" id="PSU_v2.g3001.t1">
    <property type="protein sequence ID" value="PSU_v2.g3001.t1"/>
    <property type="gene ID" value="PSU_v2.g3001"/>
</dbReference>
<reference evidence="3" key="1">
    <citation type="submission" date="2022-11" db="UniProtKB">
        <authorList>
            <consortium name="WormBaseParasite"/>
        </authorList>
    </citation>
    <scope>IDENTIFICATION</scope>
</reference>
<dbReference type="AlphaFoldDB" id="A0A914YY53"/>
<dbReference type="Proteomes" id="UP000887577">
    <property type="component" value="Unplaced"/>
</dbReference>
<organism evidence="2 3">
    <name type="scientific">Panagrolaimus superbus</name>
    <dbReference type="NCBI Taxonomy" id="310955"/>
    <lineage>
        <taxon>Eukaryota</taxon>
        <taxon>Metazoa</taxon>
        <taxon>Ecdysozoa</taxon>
        <taxon>Nematoda</taxon>
        <taxon>Chromadorea</taxon>
        <taxon>Rhabditida</taxon>
        <taxon>Tylenchina</taxon>
        <taxon>Panagrolaimomorpha</taxon>
        <taxon>Panagrolaimoidea</taxon>
        <taxon>Panagrolaimidae</taxon>
        <taxon>Panagrolaimus</taxon>
    </lineage>
</organism>
<feature type="region of interest" description="Disordered" evidence="1">
    <location>
        <begin position="1"/>
        <end position="69"/>
    </location>
</feature>
<feature type="compositionally biased region" description="Basic and acidic residues" evidence="1">
    <location>
        <begin position="9"/>
        <end position="23"/>
    </location>
</feature>
<evidence type="ECO:0000313" key="3">
    <source>
        <dbReference type="WBParaSite" id="PSU_v2.g3001.t1"/>
    </source>
</evidence>
<name>A0A914YY53_9BILA</name>
<evidence type="ECO:0000313" key="2">
    <source>
        <dbReference type="Proteomes" id="UP000887577"/>
    </source>
</evidence>